<dbReference type="EMBL" id="KI926309">
    <property type="protein sequence ID" value="ETW38384.1"/>
    <property type="molecule type" value="Genomic_DNA"/>
</dbReference>
<gene>
    <name evidence="1" type="ORF">PFTANZ_00917</name>
</gene>
<dbReference type="Proteomes" id="UP000030708">
    <property type="component" value="Unassembled WGS sequence"/>
</dbReference>
<evidence type="ECO:0000313" key="1">
    <source>
        <dbReference type="EMBL" id="ETW38384.1"/>
    </source>
</evidence>
<sequence length="71" mass="8918">MMNIEKMKFEEFYLYPYFIIDYKINNGHIHMKHIYIPFLFLLIYQKEPNKKEKIYIKYNNSKGIYFNIIIL</sequence>
<protein>
    <submittedName>
        <fullName evidence="1">Uncharacterized protein</fullName>
    </submittedName>
</protein>
<name>A0A024WBY4_PLAFA</name>
<reference evidence="1 2" key="1">
    <citation type="submission" date="2013-02" db="EMBL/GenBank/DDBJ databases">
        <title>The Genome Annotation of Plasmodium falciparum Tanzania (2000708).</title>
        <authorList>
            <consortium name="The Broad Institute Genome Sequencing Platform"/>
            <consortium name="The Broad Institute Genome Sequencing Center for Infectious Disease"/>
            <person name="Neafsey D."/>
            <person name="Hoffman S."/>
            <person name="Volkman S."/>
            <person name="Rosenthal P."/>
            <person name="Walker B."/>
            <person name="Young S.K."/>
            <person name="Zeng Q."/>
            <person name="Gargeya S."/>
            <person name="Fitzgerald M."/>
            <person name="Haas B."/>
            <person name="Abouelleil A."/>
            <person name="Allen A.W."/>
            <person name="Alvarado L."/>
            <person name="Arachchi H.M."/>
            <person name="Berlin A.M."/>
            <person name="Chapman S.B."/>
            <person name="Gainer-Dewar J."/>
            <person name="Goldberg J."/>
            <person name="Griggs A."/>
            <person name="Gujja S."/>
            <person name="Hansen M."/>
            <person name="Howarth C."/>
            <person name="Imamovic A."/>
            <person name="Ireland A."/>
            <person name="Larimer J."/>
            <person name="McCowan C."/>
            <person name="Murphy C."/>
            <person name="Pearson M."/>
            <person name="Poon T.W."/>
            <person name="Priest M."/>
            <person name="Roberts A."/>
            <person name="Saif S."/>
            <person name="Shea T."/>
            <person name="Sisk P."/>
            <person name="Sykes S."/>
            <person name="Wortman J."/>
            <person name="Nusbaum C."/>
            <person name="Birren B."/>
        </authorList>
    </citation>
    <scope>NUCLEOTIDE SEQUENCE [LARGE SCALE GENOMIC DNA]</scope>
    <source>
        <strain evidence="2">Tanzania (2000708)</strain>
    </source>
</reference>
<evidence type="ECO:0000313" key="2">
    <source>
        <dbReference type="Proteomes" id="UP000030708"/>
    </source>
</evidence>
<reference evidence="1 2" key="2">
    <citation type="submission" date="2013-02" db="EMBL/GenBank/DDBJ databases">
        <title>The Genome Sequence of Plasmodium falciparum Tanzania (2000708).</title>
        <authorList>
            <consortium name="The Broad Institute Genome Sequencing Platform"/>
            <consortium name="The Broad Institute Genome Sequencing Center for Infectious Disease"/>
            <person name="Neafsey D."/>
            <person name="Cheeseman I."/>
            <person name="Volkman S."/>
            <person name="Adams J."/>
            <person name="Walker B."/>
            <person name="Young S.K."/>
            <person name="Zeng Q."/>
            <person name="Gargeya S."/>
            <person name="Fitzgerald M."/>
            <person name="Haas B."/>
            <person name="Abouelleil A."/>
            <person name="Alvarado L."/>
            <person name="Arachchi H.M."/>
            <person name="Berlin A.M."/>
            <person name="Chapman S.B."/>
            <person name="Dewar J."/>
            <person name="Goldberg J."/>
            <person name="Griggs A."/>
            <person name="Gujja S."/>
            <person name="Hansen M."/>
            <person name="Howarth C."/>
            <person name="Imamovic A."/>
            <person name="Larimer J."/>
            <person name="McCowan C."/>
            <person name="Murphy C."/>
            <person name="Neiman D."/>
            <person name="Pearson M."/>
            <person name="Priest M."/>
            <person name="Roberts A."/>
            <person name="Saif S."/>
            <person name="Shea T."/>
            <person name="Sisk P."/>
            <person name="Sykes S."/>
            <person name="Wortman J."/>
            <person name="Nusbaum C."/>
            <person name="Birren B."/>
        </authorList>
    </citation>
    <scope>NUCLEOTIDE SEQUENCE [LARGE SCALE GENOMIC DNA]</scope>
    <source>
        <strain evidence="2">Tanzania (2000708)</strain>
    </source>
</reference>
<dbReference type="AlphaFoldDB" id="A0A024WBY4"/>
<accession>A0A024WBY4</accession>
<organism evidence="1 2">
    <name type="scientific">Plasmodium falciparum Tanzania</name>
    <name type="common">2000708</name>
    <dbReference type="NCBI Taxonomy" id="1036725"/>
    <lineage>
        <taxon>Eukaryota</taxon>
        <taxon>Sar</taxon>
        <taxon>Alveolata</taxon>
        <taxon>Apicomplexa</taxon>
        <taxon>Aconoidasida</taxon>
        <taxon>Haemosporida</taxon>
        <taxon>Plasmodiidae</taxon>
        <taxon>Plasmodium</taxon>
        <taxon>Plasmodium (Laverania)</taxon>
    </lineage>
</organism>
<proteinExistence type="predicted"/>